<sequence>MPKSTAKYCQHCGEDVSNMSRHKKSQYHIANVIQWGIDNKEIGSAVKKNEEGVLWCHDCNCKVTNKTQHLRRDYHRENFAARVENRPSNAAPDENGVKKLTRVWMSTPTGIRKKSTVAGRENGFIFAETSQRKTSADSARTASPPTVVSSVAPSAA</sequence>
<name>A0AAD5SEQ1_9FUNG</name>
<comment type="caution">
    <text evidence="2">The sequence shown here is derived from an EMBL/GenBank/DDBJ whole genome shotgun (WGS) entry which is preliminary data.</text>
</comment>
<feature type="compositionally biased region" description="Low complexity" evidence="1">
    <location>
        <begin position="141"/>
        <end position="156"/>
    </location>
</feature>
<dbReference type="EMBL" id="JADGJD010000271">
    <property type="protein sequence ID" value="KAJ3052731.1"/>
    <property type="molecule type" value="Genomic_DNA"/>
</dbReference>
<dbReference type="Proteomes" id="UP001212841">
    <property type="component" value="Unassembled WGS sequence"/>
</dbReference>
<feature type="region of interest" description="Disordered" evidence="1">
    <location>
        <begin position="128"/>
        <end position="156"/>
    </location>
</feature>
<evidence type="ECO:0000313" key="3">
    <source>
        <dbReference type="Proteomes" id="UP001212841"/>
    </source>
</evidence>
<accession>A0AAD5SEQ1</accession>
<organism evidence="2 3">
    <name type="scientific">Rhizophlyctis rosea</name>
    <dbReference type="NCBI Taxonomy" id="64517"/>
    <lineage>
        <taxon>Eukaryota</taxon>
        <taxon>Fungi</taxon>
        <taxon>Fungi incertae sedis</taxon>
        <taxon>Chytridiomycota</taxon>
        <taxon>Chytridiomycota incertae sedis</taxon>
        <taxon>Chytridiomycetes</taxon>
        <taxon>Rhizophlyctidales</taxon>
        <taxon>Rhizophlyctidaceae</taxon>
        <taxon>Rhizophlyctis</taxon>
    </lineage>
</organism>
<evidence type="ECO:0000313" key="2">
    <source>
        <dbReference type="EMBL" id="KAJ3052731.1"/>
    </source>
</evidence>
<proteinExistence type="predicted"/>
<gene>
    <name evidence="2" type="ORF">HK097_005791</name>
</gene>
<dbReference type="AlphaFoldDB" id="A0AAD5SEQ1"/>
<reference evidence="2" key="1">
    <citation type="submission" date="2020-05" db="EMBL/GenBank/DDBJ databases">
        <title>Phylogenomic resolution of chytrid fungi.</title>
        <authorList>
            <person name="Stajich J.E."/>
            <person name="Amses K."/>
            <person name="Simmons R."/>
            <person name="Seto K."/>
            <person name="Myers J."/>
            <person name="Bonds A."/>
            <person name="Quandt C.A."/>
            <person name="Barry K."/>
            <person name="Liu P."/>
            <person name="Grigoriev I."/>
            <person name="Longcore J.E."/>
            <person name="James T.Y."/>
        </authorList>
    </citation>
    <scope>NUCLEOTIDE SEQUENCE</scope>
    <source>
        <strain evidence="2">JEL0318</strain>
    </source>
</reference>
<protein>
    <submittedName>
        <fullName evidence="2">Uncharacterized protein</fullName>
    </submittedName>
</protein>
<evidence type="ECO:0000256" key="1">
    <source>
        <dbReference type="SAM" id="MobiDB-lite"/>
    </source>
</evidence>
<keyword evidence="3" id="KW-1185">Reference proteome</keyword>